<protein>
    <submittedName>
        <fullName evidence="2">EXS domain-containing protein</fullName>
    </submittedName>
</protein>
<dbReference type="AlphaFoldDB" id="A0A0K0DHF1"/>
<sequence>MGTFTLAYFVRTVFWDKKGYWLIAFPVYHFGRCWDNAGYAKVEMMKVELSTFNHSYEVVSTLLRRGIVTLLNFKSTLFHYRFGANEEREEPSEAEDEPDW</sequence>
<proteinExistence type="predicted"/>
<name>A0A0K0DHF1_ANGCA</name>
<evidence type="ECO:0000313" key="2">
    <source>
        <dbReference type="WBParaSite" id="ACAC_0001061101-mRNA-1"/>
    </source>
</evidence>
<dbReference type="WBParaSite" id="ACAC_0001061101-mRNA-1">
    <property type="protein sequence ID" value="ACAC_0001061101-mRNA-1"/>
    <property type="gene ID" value="ACAC_0001061101"/>
</dbReference>
<organism evidence="1 2">
    <name type="scientific">Angiostrongylus cantonensis</name>
    <name type="common">Rat lungworm</name>
    <dbReference type="NCBI Taxonomy" id="6313"/>
    <lineage>
        <taxon>Eukaryota</taxon>
        <taxon>Metazoa</taxon>
        <taxon>Ecdysozoa</taxon>
        <taxon>Nematoda</taxon>
        <taxon>Chromadorea</taxon>
        <taxon>Rhabditida</taxon>
        <taxon>Rhabditina</taxon>
        <taxon>Rhabditomorpha</taxon>
        <taxon>Strongyloidea</taxon>
        <taxon>Metastrongylidae</taxon>
        <taxon>Angiostrongylus</taxon>
    </lineage>
</organism>
<accession>A0A0K0DHF1</accession>
<keyword evidence="1" id="KW-1185">Reference proteome</keyword>
<reference evidence="2" key="2">
    <citation type="submission" date="2017-02" db="UniProtKB">
        <authorList>
            <consortium name="WormBaseParasite"/>
        </authorList>
    </citation>
    <scope>IDENTIFICATION</scope>
</reference>
<dbReference type="Proteomes" id="UP000035642">
    <property type="component" value="Unassembled WGS sequence"/>
</dbReference>
<reference evidence="1" key="1">
    <citation type="submission" date="2012-09" db="EMBL/GenBank/DDBJ databases">
        <authorList>
            <person name="Martin A.A."/>
        </authorList>
    </citation>
    <scope>NUCLEOTIDE SEQUENCE</scope>
</reference>
<evidence type="ECO:0000313" key="1">
    <source>
        <dbReference type="Proteomes" id="UP000035642"/>
    </source>
</evidence>